<proteinExistence type="predicted"/>
<dbReference type="GO" id="GO:0051607">
    <property type="term" value="P:defense response to virus"/>
    <property type="evidence" value="ECO:0007669"/>
    <property type="project" value="UniProtKB-KW"/>
</dbReference>
<name>A0A5L4ILM0_CAMFE</name>
<feature type="domain" description="CRISPR type III-associated protein" evidence="2">
    <location>
        <begin position="274"/>
        <end position="436"/>
    </location>
</feature>
<dbReference type="EMBL" id="AACCXK010000012">
    <property type="protein sequence ID" value="EAK0453432.1"/>
    <property type="molecule type" value="Genomic_DNA"/>
</dbReference>
<organism evidence="3">
    <name type="scientific">Campylobacter fetus</name>
    <dbReference type="NCBI Taxonomy" id="196"/>
    <lineage>
        <taxon>Bacteria</taxon>
        <taxon>Pseudomonadati</taxon>
        <taxon>Campylobacterota</taxon>
        <taxon>Epsilonproteobacteria</taxon>
        <taxon>Campylobacterales</taxon>
        <taxon>Campylobacteraceae</taxon>
        <taxon>Campylobacter</taxon>
    </lineage>
</organism>
<dbReference type="AlphaFoldDB" id="A0A5L4ILM0"/>
<dbReference type="PANTHER" id="PTHR35579">
    <property type="entry name" value="CRISPR SYSTEM CMS ENDORIBONUCLEASE CSM3"/>
    <property type="match status" value="1"/>
</dbReference>
<comment type="caution">
    <text evidence="3">The sequence shown here is derived from an EMBL/GenBank/DDBJ whole genome shotgun (WGS) entry which is preliminary data.</text>
</comment>
<evidence type="ECO:0000313" key="3">
    <source>
        <dbReference type="EMBL" id="EAK0453432.1"/>
    </source>
</evidence>
<dbReference type="InterPro" id="IPR052216">
    <property type="entry name" value="CRISPR_Csm3_endoribonuclease"/>
</dbReference>
<keyword evidence="1" id="KW-0051">Antiviral defense</keyword>
<sequence length="450" mass="50354">MATKRHVAHVTLEALTPLKVGSQSVDFLQDSPVQKDWNNLPMILGSSIAGVLRVKFQDKFKDKTDDIFGKENGSKIIISNALLLDKTAKVCETLLLEKDDFLSLFENLPLREHAAINEKGLAIDRSKFNEEVVFKGSKFKFSIELVEDDKESFNDILSLLIDDDFRLGGGSSKGFGEFEIKRIRYGYLDVSEYSSSLNFELKNVYSNKTQDLELKNVYQKQSQTGQKLTKYELNITPDNFFMFGSGFGDSDADMTPVFEQTISYDTSSISNPKVLIPASSIKGALLHRTLYHICKLEGITVDKSFEEALREAKKRKDIKDLKDLVVPLFGEEKNTDKKGKKGNILMSDCFKANDAQTKIFDHVSIDRFTGGAMDGMLFQEKTIAKDKDSYLIKISIKNEQNIGENLIKAFENALLDVTLGRLPLGGATTKGHGIFSGKVLKNGTELKESK</sequence>
<dbReference type="Pfam" id="PF03787">
    <property type="entry name" value="RAMPs"/>
    <property type="match status" value="2"/>
</dbReference>
<evidence type="ECO:0000259" key="2">
    <source>
        <dbReference type="Pfam" id="PF03787"/>
    </source>
</evidence>
<evidence type="ECO:0000256" key="1">
    <source>
        <dbReference type="ARBA" id="ARBA00023118"/>
    </source>
</evidence>
<dbReference type="CDD" id="cd09726">
    <property type="entry name" value="RAMP_I_III"/>
    <property type="match status" value="2"/>
</dbReference>
<gene>
    <name evidence="3" type="ORF">AAH17_07145</name>
</gene>
<dbReference type="RefSeq" id="WP_152789232.1">
    <property type="nucleotide sequence ID" value="NZ_AACKKR020000004.1"/>
</dbReference>
<accession>A0A5L4ILM0</accession>
<dbReference type="InterPro" id="IPR005537">
    <property type="entry name" value="RAMP_III_fam"/>
</dbReference>
<reference evidence="3" key="1">
    <citation type="submission" date="2018-05" db="EMBL/GenBank/DDBJ databases">
        <authorList>
            <consortium name="PulseNet: The National Subtyping Network for Foodborne Disease Surveillance"/>
            <person name="Tarr C.L."/>
            <person name="Trees E."/>
            <person name="Katz L.S."/>
            <person name="Carleton-Romer H.A."/>
            <person name="Stroika S."/>
            <person name="Kucerova Z."/>
            <person name="Roache K.F."/>
            <person name="Sabol A.L."/>
            <person name="Besser J."/>
            <person name="Gerner-Smidt P."/>
        </authorList>
    </citation>
    <scope>NUCLEOTIDE SEQUENCE</scope>
    <source>
        <strain evidence="3">2014D-0197</strain>
    </source>
</reference>
<dbReference type="PANTHER" id="PTHR35579:SF6">
    <property type="entry name" value="DUF324 DOMAIN-CONTAINING PROTEIN"/>
    <property type="match status" value="1"/>
</dbReference>
<feature type="domain" description="CRISPR type III-associated protein" evidence="2">
    <location>
        <begin position="11"/>
        <end position="179"/>
    </location>
</feature>
<protein>
    <submittedName>
        <fullName evidence="3">CRISPR-associated protein</fullName>
    </submittedName>
</protein>